<dbReference type="eggNOG" id="COG3262">
    <property type="taxonomic scope" value="Bacteria"/>
</dbReference>
<feature type="domain" description="NADH-quinone oxidoreductase subunit D" evidence="7">
    <location>
        <begin position="338"/>
        <end position="490"/>
    </location>
</feature>
<dbReference type="eggNOG" id="COG3261">
    <property type="taxonomic scope" value="Bacteria"/>
</dbReference>
<dbReference type="Proteomes" id="UP000002892">
    <property type="component" value="Chromosome"/>
</dbReference>
<feature type="domain" description="NADH-quinone oxidoreductase subunit D" evidence="7">
    <location>
        <begin position="501"/>
        <end position="564"/>
    </location>
</feature>
<dbReference type="GO" id="GO:0051287">
    <property type="term" value="F:NAD binding"/>
    <property type="evidence" value="ECO:0007669"/>
    <property type="project" value="InterPro"/>
</dbReference>
<dbReference type="InterPro" id="IPR052197">
    <property type="entry name" value="ComplexI_49kDa-like"/>
</dbReference>
<dbReference type="InterPro" id="IPR001135">
    <property type="entry name" value="NADH_Q_OxRdtase_suD"/>
</dbReference>
<evidence type="ECO:0000313" key="9">
    <source>
        <dbReference type="Proteomes" id="UP000002892"/>
    </source>
</evidence>
<dbReference type="GO" id="GO:0005886">
    <property type="term" value="C:plasma membrane"/>
    <property type="evidence" value="ECO:0007669"/>
    <property type="project" value="UniProtKB-SubCell"/>
</dbReference>
<dbReference type="Pfam" id="PF00346">
    <property type="entry name" value="Complex1_49kDa"/>
    <property type="match status" value="2"/>
</dbReference>
<evidence type="ECO:0000256" key="4">
    <source>
        <dbReference type="ARBA" id="ARBA00023027"/>
    </source>
</evidence>
<evidence type="ECO:0000256" key="5">
    <source>
        <dbReference type="SAM" id="MobiDB-lite"/>
    </source>
</evidence>
<name>I4D0S4_DESAJ</name>
<dbReference type="GO" id="GO:0008137">
    <property type="term" value="F:NADH dehydrogenase (ubiquinone) activity"/>
    <property type="evidence" value="ECO:0007669"/>
    <property type="project" value="InterPro"/>
</dbReference>
<dbReference type="Pfam" id="PF00329">
    <property type="entry name" value="Complex1_30kDa"/>
    <property type="match status" value="1"/>
</dbReference>
<keyword evidence="4" id="KW-0520">NAD</keyword>
<evidence type="ECO:0000259" key="7">
    <source>
        <dbReference type="Pfam" id="PF00346"/>
    </source>
</evidence>
<comment type="subcellular location">
    <subcellularLocation>
        <location evidence="1">Cell membrane</location>
        <topology evidence="1">Peripheral membrane protein</topology>
    </subcellularLocation>
</comment>
<dbReference type="SUPFAM" id="SSF56762">
    <property type="entry name" value="HydB/Nqo4-like"/>
    <property type="match status" value="1"/>
</dbReference>
<dbReference type="GO" id="GO:0048038">
    <property type="term" value="F:quinone binding"/>
    <property type="evidence" value="ECO:0007669"/>
    <property type="project" value="InterPro"/>
</dbReference>
<evidence type="ECO:0000313" key="8">
    <source>
        <dbReference type="EMBL" id="AFM39398.1"/>
    </source>
</evidence>
<evidence type="ECO:0000256" key="1">
    <source>
        <dbReference type="ARBA" id="ARBA00004202"/>
    </source>
</evidence>
<dbReference type="SUPFAM" id="SSF143243">
    <property type="entry name" value="Nqo5-like"/>
    <property type="match status" value="1"/>
</dbReference>
<dbReference type="EMBL" id="CP003639">
    <property type="protein sequence ID" value="AFM39398.1"/>
    <property type="molecule type" value="Genomic_DNA"/>
</dbReference>
<dbReference type="PANTHER" id="PTHR43485">
    <property type="entry name" value="HYDROGENASE-4 COMPONENT G"/>
    <property type="match status" value="1"/>
</dbReference>
<feature type="domain" description="NADH:ubiquinone oxidoreductase 30kDa subunit" evidence="6">
    <location>
        <begin position="74"/>
        <end position="192"/>
    </location>
</feature>
<evidence type="ECO:0000256" key="2">
    <source>
        <dbReference type="ARBA" id="ARBA00022448"/>
    </source>
</evidence>
<gene>
    <name evidence="8" type="ordered locus">Desaci_0326</name>
</gene>
<dbReference type="PROSITE" id="PS00542">
    <property type="entry name" value="COMPLEX1_30K"/>
    <property type="match status" value="1"/>
</dbReference>
<evidence type="ECO:0000256" key="3">
    <source>
        <dbReference type="ARBA" id="ARBA00023002"/>
    </source>
</evidence>
<keyword evidence="9" id="KW-1185">Reference proteome</keyword>
<dbReference type="Gene3D" id="1.10.645.10">
    <property type="entry name" value="Cytochrome-c3 Hydrogenase, chain B"/>
    <property type="match status" value="1"/>
</dbReference>
<dbReference type="InterPro" id="IPR020396">
    <property type="entry name" value="NADH_UbQ_OxRdtase_CS"/>
</dbReference>
<sequence>MTMLNLIENLEGEFSLKVFSGQEFSETAFPPRTKSSTNNFRAASEPYEENLKDAGSSNRDDKSAPKPDNTYYLEVPLERIKEICSYIQEIGYPLVLMFANDEQNFQAGYAVNYVFAAREEGMLLVIKTKVDPETMEIPSISNQVHAASGYEREIQDLFGIVPVGHPDGKRLVFHSNWPQGAYPLRKDFAVGQKPAFAQEKIRFQEVEGEGVFEIPVGPVHAGIIEPGHFRFSVAGEPVINLEAQLYFVHKGIEKLAESQSIEKCLYIAERVSGDETFANSLAYCQAIEKIAEMKIPVRAAYTRVLFAELERLTSHLGDLGGICLDTGYGFANFQFQMMRGWAYLIADELCGMRFLRSVNKLGGVRKDFVSGKEAKQIELLLKIRTELEDTVNIIKSNSMFIDRVENTGILETKIAVDLNAVGPGGRASGIRYDVRKAFPYAAYANLEFNVPEHNNGDINCRMNTKIEECFESISLMIQVLEGMPEGKVCEPIAEVKPYRFAFGLTEAPRGENIHWLMTGENNTIYRYKIRTPSFCNWPALCHAVKGNIVPDFPLINKSFNLSYAGNDL</sequence>
<keyword evidence="2" id="KW-0813">Transport</keyword>
<evidence type="ECO:0000259" key="6">
    <source>
        <dbReference type="Pfam" id="PF00329"/>
    </source>
</evidence>
<dbReference type="STRING" id="646529.Desaci_0326"/>
<dbReference type="InterPro" id="IPR001268">
    <property type="entry name" value="NADH_UbQ_OxRdtase_30kDa_su"/>
</dbReference>
<dbReference type="InterPro" id="IPR037232">
    <property type="entry name" value="NADH_quin_OxRdtase_su_C/D-like"/>
</dbReference>
<feature type="region of interest" description="Disordered" evidence="5">
    <location>
        <begin position="28"/>
        <end position="68"/>
    </location>
</feature>
<dbReference type="GO" id="GO:0016651">
    <property type="term" value="F:oxidoreductase activity, acting on NAD(P)H"/>
    <property type="evidence" value="ECO:0007669"/>
    <property type="project" value="InterPro"/>
</dbReference>
<dbReference type="HOGENOM" id="CLU_015134_3_1_9"/>
<organism evidence="8 9">
    <name type="scientific">Desulfosporosinus acidiphilus (strain DSM 22704 / JCM 16185 / SJ4)</name>
    <dbReference type="NCBI Taxonomy" id="646529"/>
    <lineage>
        <taxon>Bacteria</taxon>
        <taxon>Bacillati</taxon>
        <taxon>Bacillota</taxon>
        <taxon>Clostridia</taxon>
        <taxon>Eubacteriales</taxon>
        <taxon>Desulfitobacteriaceae</taxon>
        <taxon>Desulfosporosinus</taxon>
    </lineage>
</organism>
<protein>
    <submittedName>
        <fullName evidence="8">Ni,Fe-hydrogenase III large subunit</fullName>
    </submittedName>
</protein>
<dbReference type="AlphaFoldDB" id="I4D0S4"/>
<dbReference type="PANTHER" id="PTHR43485:SF1">
    <property type="entry name" value="FORMATE HYDROGENLYASE SUBUNIT 5-RELATED"/>
    <property type="match status" value="1"/>
</dbReference>
<dbReference type="InterPro" id="IPR029014">
    <property type="entry name" value="NiFe-Hase_large"/>
</dbReference>
<reference evidence="8 9" key="1">
    <citation type="journal article" date="2012" name="J. Bacteriol.">
        <title>Complete genome sequences of Desulfosporosinus orientis DSM765T, Desulfosporosinus youngiae DSM17734T, Desulfosporosinus meridiei DSM13257T, and Desulfosporosinus acidiphilus DSM22704T.</title>
        <authorList>
            <person name="Pester M."/>
            <person name="Brambilla E."/>
            <person name="Alazard D."/>
            <person name="Rattei T."/>
            <person name="Weinmaier T."/>
            <person name="Han J."/>
            <person name="Lucas S."/>
            <person name="Lapidus A."/>
            <person name="Cheng J.F."/>
            <person name="Goodwin L."/>
            <person name="Pitluck S."/>
            <person name="Peters L."/>
            <person name="Ovchinnikova G."/>
            <person name="Teshima H."/>
            <person name="Detter J.C."/>
            <person name="Han C.S."/>
            <person name="Tapia R."/>
            <person name="Land M.L."/>
            <person name="Hauser L."/>
            <person name="Kyrpides N.C."/>
            <person name="Ivanova N.N."/>
            <person name="Pagani I."/>
            <person name="Huntmann M."/>
            <person name="Wei C.L."/>
            <person name="Davenport K.W."/>
            <person name="Daligault H."/>
            <person name="Chain P.S."/>
            <person name="Chen A."/>
            <person name="Mavromatis K."/>
            <person name="Markowitz V."/>
            <person name="Szeto E."/>
            <person name="Mikhailova N."/>
            <person name="Pati A."/>
            <person name="Wagner M."/>
            <person name="Woyke T."/>
            <person name="Ollivier B."/>
            <person name="Klenk H.P."/>
            <person name="Spring S."/>
            <person name="Loy A."/>
        </authorList>
    </citation>
    <scope>NUCLEOTIDE SEQUENCE [LARGE SCALE GENOMIC DNA]</scope>
    <source>
        <strain evidence="9">DSM 22704 / JCM 16185 / SJ4</strain>
    </source>
</reference>
<proteinExistence type="predicted"/>
<dbReference type="KEGG" id="dai:Desaci_0326"/>
<keyword evidence="3" id="KW-0560">Oxidoreductase</keyword>
<accession>I4D0S4</accession>
<dbReference type="Gene3D" id="3.30.460.80">
    <property type="entry name" value="NADH:ubiquinone oxidoreductase, 30kDa subunit"/>
    <property type="match status" value="1"/>
</dbReference>